<evidence type="ECO:0000256" key="3">
    <source>
        <dbReference type="ARBA" id="ARBA00012154"/>
    </source>
</evidence>
<reference evidence="12 13" key="1">
    <citation type="submission" date="2019-08" db="EMBL/GenBank/DDBJ databases">
        <title>Hyperibacter terrae gen. nov., sp. nov. and Hyperibacter viscosus sp. nov., two new members in the family Rhodospirillaceae isolated from the rhizosphere of Hypericum perforatum.</title>
        <authorList>
            <person name="Noviana Z."/>
        </authorList>
    </citation>
    <scope>NUCLEOTIDE SEQUENCE [LARGE SCALE GENOMIC DNA]</scope>
    <source>
        <strain evidence="12 13">R5959</strain>
    </source>
</reference>
<dbReference type="GO" id="GO:0009423">
    <property type="term" value="P:chorismate biosynthetic process"/>
    <property type="evidence" value="ECO:0007669"/>
    <property type="project" value="UniProtKB-UniRule"/>
</dbReference>
<evidence type="ECO:0000256" key="1">
    <source>
        <dbReference type="ARBA" id="ARBA00004842"/>
    </source>
</evidence>
<comment type="function">
    <text evidence="11">Catalyzes the specific phosphorylation of the 3-hydroxyl group of shikimic acid using ATP as a cosubstrate.</text>
</comment>
<dbReference type="GO" id="GO:0009073">
    <property type="term" value="P:aromatic amino acid family biosynthetic process"/>
    <property type="evidence" value="ECO:0007669"/>
    <property type="project" value="UniProtKB-KW"/>
</dbReference>
<keyword evidence="4 11" id="KW-0028">Amino-acid biosynthesis</keyword>
<dbReference type="HAMAP" id="MF_00109">
    <property type="entry name" value="Shikimate_kinase"/>
    <property type="match status" value="1"/>
</dbReference>
<keyword evidence="7 11" id="KW-0418">Kinase</keyword>
<comment type="similarity">
    <text evidence="2 11">Belongs to the shikimate kinase family.</text>
</comment>
<evidence type="ECO:0000313" key="12">
    <source>
        <dbReference type="EMBL" id="QEX24323.1"/>
    </source>
</evidence>
<evidence type="ECO:0000256" key="9">
    <source>
        <dbReference type="ARBA" id="ARBA00023141"/>
    </source>
</evidence>
<keyword evidence="5 11" id="KW-0808">Transferase</keyword>
<dbReference type="GO" id="GO:0008652">
    <property type="term" value="P:amino acid biosynthetic process"/>
    <property type="evidence" value="ECO:0007669"/>
    <property type="project" value="UniProtKB-KW"/>
</dbReference>
<dbReference type="InterPro" id="IPR027417">
    <property type="entry name" value="P-loop_NTPase"/>
</dbReference>
<keyword evidence="9 11" id="KW-0057">Aromatic amino acid biosynthesis</keyword>
<comment type="cofactor">
    <cofactor evidence="11">
        <name>Mg(2+)</name>
        <dbReference type="ChEBI" id="CHEBI:18420"/>
    </cofactor>
    <text evidence="11">Binds 1 Mg(2+) ion per subunit.</text>
</comment>
<keyword evidence="11" id="KW-0460">Magnesium</keyword>
<evidence type="ECO:0000256" key="8">
    <source>
        <dbReference type="ARBA" id="ARBA00022840"/>
    </source>
</evidence>
<evidence type="ECO:0000313" key="13">
    <source>
        <dbReference type="Proteomes" id="UP000325797"/>
    </source>
</evidence>
<evidence type="ECO:0000256" key="2">
    <source>
        <dbReference type="ARBA" id="ARBA00006997"/>
    </source>
</evidence>
<feature type="binding site" evidence="11">
    <location>
        <position position="92"/>
    </location>
    <ligand>
        <name>substrate</name>
    </ligand>
</feature>
<dbReference type="InterPro" id="IPR000623">
    <property type="entry name" value="Shikimate_kinase/TSH1"/>
</dbReference>
<comment type="catalytic activity">
    <reaction evidence="10 11">
        <text>shikimate + ATP = 3-phosphoshikimate + ADP + H(+)</text>
        <dbReference type="Rhea" id="RHEA:13121"/>
        <dbReference type="ChEBI" id="CHEBI:15378"/>
        <dbReference type="ChEBI" id="CHEBI:30616"/>
        <dbReference type="ChEBI" id="CHEBI:36208"/>
        <dbReference type="ChEBI" id="CHEBI:145989"/>
        <dbReference type="ChEBI" id="CHEBI:456216"/>
        <dbReference type="EC" id="2.7.1.71"/>
    </reaction>
</comment>
<evidence type="ECO:0000256" key="10">
    <source>
        <dbReference type="ARBA" id="ARBA00048567"/>
    </source>
</evidence>
<evidence type="ECO:0000256" key="6">
    <source>
        <dbReference type="ARBA" id="ARBA00022741"/>
    </source>
</evidence>
<sequence>MIGSDYGETAAVTKAGHWRFYCAAGGRAMSDEITVDRPVVLVGLMGAGKSCIGRRLAQRLRLPFVDADREIEQAAGCSIPEIFARHGEQAFRDGERRVILRLLESPPFVLATGGGAFMDPRTRAAVHGKAISIWLRADLDLLVRRTGRRGDRPLLQVDDPRAKLAELMEMRHPFYAEADLTVDSQDGPPDLTLERVLAALAAYQPPALAKDAAAGAERRAASS</sequence>
<dbReference type="PRINTS" id="PR01100">
    <property type="entry name" value="SHIKIMTKNASE"/>
</dbReference>
<evidence type="ECO:0000256" key="11">
    <source>
        <dbReference type="HAMAP-Rule" id="MF_00109"/>
    </source>
</evidence>
<feature type="binding site" evidence="11">
    <location>
        <position position="171"/>
    </location>
    <ligand>
        <name>substrate</name>
    </ligand>
</feature>
<dbReference type="EC" id="2.7.1.71" evidence="3 11"/>
<dbReference type="InterPro" id="IPR023000">
    <property type="entry name" value="Shikimate_kinase_CS"/>
</dbReference>
<name>A0A5J6N6F5_9PROT</name>
<keyword evidence="11" id="KW-0479">Metal-binding</keyword>
<comment type="subcellular location">
    <subcellularLocation>
        <location evidence="11">Cytoplasm</location>
    </subcellularLocation>
</comment>
<dbReference type="PANTHER" id="PTHR21087">
    <property type="entry name" value="SHIKIMATE KINASE"/>
    <property type="match status" value="1"/>
</dbReference>
<dbReference type="GO" id="GO:0005829">
    <property type="term" value="C:cytosol"/>
    <property type="evidence" value="ECO:0007669"/>
    <property type="project" value="TreeGrafter"/>
</dbReference>
<keyword evidence="13" id="KW-1185">Reference proteome</keyword>
<evidence type="ECO:0000256" key="4">
    <source>
        <dbReference type="ARBA" id="ARBA00022605"/>
    </source>
</evidence>
<feature type="binding site" evidence="11">
    <location>
        <position position="152"/>
    </location>
    <ligand>
        <name>ATP</name>
        <dbReference type="ChEBI" id="CHEBI:30616"/>
    </ligand>
</feature>
<feature type="binding site" evidence="11">
    <location>
        <position position="114"/>
    </location>
    <ligand>
        <name>substrate</name>
    </ligand>
</feature>
<keyword evidence="6 11" id="KW-0547">Nucleotide-binding</keyword>
<keyword evidence="8 11" id="KW-0067">ATP-binding</keyword>
<dbReference type="InterPro" id="IPR031322">
    <property type="entry name" value="Shikimate/glucono_kinase"/>
</dbReference>
<dbReference type="PANTHER" id="PTHR21087:SF16">
    <property type="entry name" value="SHIKIMATE KINASE 1, CHLOROPLASTIC"/>
    <property type="match status" value="1"/>
</dbReference>
<comment type="subunit">
    <text evidence="11">Monomer.</text>
</comment>
<dbReference type="AlphaFoldDB" id="A0A5J6N6F5"/>
<feature type="binding site" evidence="11">
    <location>
        <position position="68"/>
    </location>
    <ligand>
        <name>substrate</name>
    </ligand>
</feature>
<dbReference type="NCBIfam" id="NF010552">
    <property type="entry name" value="PRK13946.1"/>
    <property type="match status" value="1"/>
</dbReference>
<comment type="caution">
    <text evidence="11">Lacks conserved residue(s) required for the propagation of feature annotation.</text>
</comment>
<dbReference type="EMBL" id="CP042582">
    <property type="protein sequence ID" value="QEX24323.1"/>
    <property type="molecule type" value="Genomic_DNA"/>
</dbReference>
<dbReference type="UniPathway" id="UPA00053">
    <property type="reaction ID" value="UER00088"/>
</dbReference>
<dbReference type="Pfam" id="PF01202">
    <property type="entry name" value="SKI"/>
    <property type="match status" value="1"/>
</dbReference>
<proteinExistence type="inferred from homology"/>
<keyword evidence="11" id="KW-0963">Cytoplasm</keyword>
<dbReference type="CDD" id="cd00464">
    <property type="entry name" value="SK"/>
    <property type="match status" value="1"/>
</dbReference>
<accession>A0A5J6N6F5</accession>
<organism evidence="12 13">
    <name type="scientific">Hypericibacter adhaerens</name>
    <dbReference type="NCBI Taxonomy" id="2602016"/>
    <lineage>
        <taxon>Bacteria</taxon>
        <taxon>Pseudomonadati</taxon>
        <taxon>Pseudomonadota</taxon>
        <taxon>Alphaproteobacteria</taxon>
        <taxon>Rhodospirillales</taxon>
        <taxon>Dongiaceae</taxon>
        <taxon>Hypericibacter</taxon>
    </lineage>
</organism>
<dbReference type="Gene3D" id="3.40.50.300">
    <property type="entry name" value="P-loop containing nucleotide triphosphate hydrolases"/>
    <property type="match status" value="1"/>
</dbReference>
<gene>
    <name evidence="11" type="primary">aroK</name>
    <name evidence="12" type="ORF">FRZ61_42640</name>
</gene>
<dbReference type="GO" id="GO:0005524">
    <property type="term" value="F:ATP binding"/>
    <property type="evidence" value="ECO:0007669"/>
    <property type="project" value="UniProtKB-UniRule"/>
</dbReference>
<dbReference type="Proteomes" id="UP000325797">
    <property type="component" value="Chromosome"/>
</dbReference>
<dbReference type="KEGG" id="hadh:FRZ61_42640"/>
<dbReference type="SUPFAM" id="SSF52540">
    <property type="entry name" value="P-loop containing nucleoside triphosphate hydrolases"/>
    <property type="match status" value="1"/>
</dbReference>
<evidence type="ECO:0000256" key="5">
    <source>
        <dbReference type="ARBA" id="ARBA00022679"/>
    </source>
</evidence>
<comment type="pathway">
    <text evidence="1 11">Metabolic intermediate biosynthesis; chorismate biosynthesis; chorismate from D-erythrose 4-phosphate and phosphoenolpyruvate: step 5/7.</text>
</comment>
<dbReference type="GO" id="GO:0000287">
    <property type="term" value="F:magnesium ion binding"/>
    <property type="evidence" value="ECO:0007669"/>
    <property type="project" value="UniProtKB-UniRule"/>
</dbReference>
<feature type="binding site" evidence="11">
    <location>
        <begin position="46"/>
        <end position="51"/>
    </location>
    <ligand>
        <name>ATP</name>
        <dbReference type="ChEBI" id="CHEBI:30616"/>
    </ligand>
</feature>
<dbReference type="PROSITE" id="PS01128">
    <property type="entry name" value="SHIKIMATE_KINASE"/>
    <property type="match status" value="1"/>
</dbReference>
<dbReference type="GO" id="GO:0004765">
    <property type="term" value="F:shikimate kinase activity"/>
    <property type="evidence" value="ECO:0007669"/>
    <property type="project" value="UniProtKB-UniRule"/>
</dbReference>
<evidence type="ECO:0000256" key="7">
    <source>
        <dbReference type="ARBA" id="ARBA00022777"/>
    </source>
</evidence>
<feature type="binding site" evidence="11">
    <location>
        <position position="50"/>
    </location>
    <ligand>
        <name>Mg(2+)</name>
        <dbReference type="ChEBI" id="CHEBI:18420"/>
    </ligand>
</feature>
<protein>
    <recommendedName>
        <fullName evidence="3 11">Shikimate kinase</fullName>
        <shortName evidence="11">SK</shortName>
        <ecNumber evidence="3 11">2.7.1.71</ecNumber>
    </recommendedName>
</protein>